<evidence type="ECO:0000256" key="9">
    <source>
        <dbReference type="HAMAP-Rule" id="MF_01924"/>
    </source>
</evidence>
<feature type="binding site" evidence="9">
    <location>
        <position position="120"/>
    </location>
    <ligand>
        <name>Zn(2+)</name>
        <dbReference type="ChEBI" id="CHEBI:29105"/>
        <note>catalytic</note>
    </ligand>
</feature>
<proteinExistence type="inferred from homology"/>
<evidence type="ECO:0000313" key="10">
    <source>
        <dbReference type="EMBL" id="MDT0567069.1"/>
    </source>
</evidence>
<keyword evidence="5 9" id="KW-0862">Zinc</keyword>
<sequence>MSEIILMSDPRVAAVPVHECGEPLVDVRRGPLLVDLRKQDDSDAFFYLREGVLGRLLQAQTHLPAGLGLLVVEGYRPLALQRRYFEKYAARLRAEQPGWTDERIRSAASRFVSPPEIAPHSAGAAVDLTLVDAGGRELDLGTPMNATPEESAGACYTDAAGISAQARAHREILGRVLTAVGLVNYPTEWWHWSFGDRYWALATGAASACYGPSLHGVHE</sequence>
<dbReference type="Pfam" id="PF01427">
    <property type="entry name" value="Peptidase_M15"/>
    <property type="match status" value="1"/>
</dbReference>
<dbReference type="CDD" id="cd14843">
    <property type="entry name" value="D-Ala-D-Ala_dipeptidase_like"/>
    <property type="match status" value="1"/>
</dbReference>
<dbReference type="EC" id="3.4.13.22" evidence="9"/>
<dbReference type="SUPFAM" id="SSF55166">
    <property type="entry name" value="Hedgehog/DD-peptidase"/>
    <property type="match status" value="1"/>
</dbReference>
<name>A0ABU2YRX3_9ACTN</name>
<feature type="active site" description="Proton donor/acceptor" evidence="9">
    <location>
        <position position="188"/>
    </location>
</feature>
<reference evidence="10" key="1">
    <citation type="submission" date="2024-05" db="EMBL/GenBank/DDBJ databases">
        <title>30 novel species of actinomycetes from the DSMZ collection.</title>
        <authorList>
            <person name="Nouioui I."/>
        </authorList>
    </citation>
    <scope>NUCLEOTIDE SEQUENCE</scope>
    <source>
        <strain evidence="10">DSM 3412</strain>
    </source>
</reference>
<comment type="catalytic activity">
    <reaction evidence="1 9">
        <text>D-alanyl-D-alanine + H2O = 2 D-alanine</text>
        <dbReference type="Rhea" id="RHEA:20661"/>
        <dbReference type="ChEBI" id="CHEBI:15377"/>
        <dbReference type="ChEBI" id="CHEBI:57416"/>
        <dbReference type="ChEBI" id="CHEBI:57822"/>
        <dbReference type="EC" id="3.4.13.22"/>
    </reaction>
</comment>
<dbReference type="EMBL" id="JAVRFJ010000004">
    <property type="protein sequence ID" value="MDT0567069.1"/>
    <property type="molecule type" value="Genomic_DNA"/>
</dbReference>
<dbReference type="InterPro" id="IPR000755">
    <property type="entry name" value="A_A_dipeptidase"/>
</dbReference>
<accession>A0ABU2YRX3</accession>
<dbReference type="Proteomes" id="UP001180737">
    <property type="component" value="Unassembled WGS sequence"/>
</dbReference>
<evidence type="ECO:0000256" key="6">
    <source>
        <dbReference type="ARBA" id="ARBA00022997"/>
    </source>
</evidence>
<comment type="cofactor">
    <cofactor evidence="9">
        <name>Zn(2+)</name>
        <dbReference type="ChEBI" id="CHEBI:29105"/>
    </cofactor>
    <text evidence="9">Binds 1 zinc ion per subunit.</text>
</comment>
<feature type="binding site" evidence="9">
    <location>
        <position position="191"/>
    </location>
    <ligand>
        <name>Zn(2+)</name>
        <dbReference type="ChEBI" id="CHEBI:29105"/>
        <note>catalytic</note>
    </ligand>
</feature>
<feature type="site" description="Transition state stabilizer" evidence="9">
    <location>
        <position position="76"/>
    </location>
</feature>
<evidence type="ECO:0000256" key="5">
    <source>
        <dbReference type="ARBA" id="ARBA00022833"/>
    </source>
</evidence>
<keyword evidence="2 9" id="KW-0645">Protease</keyword>
<dbReference type="RefSeq" id="WP_033532190.1">
    <property type="nucleotide sequence ID" value="NZ_JAVRFJ010000004.1"/>
</dbReference>
<dbReference type="PANTHER" id="PTHR43126">
    <property type="entry name" value="D-ALANYL-D-ALANINE DIPEPTIDASE"/>
    <property type="match status" value="1"/>
</dbReference>
<evidence type="ECO:0000256" key="2">
    <source>
        <dbReference type="ARBA" id="ARBA00022670"/>
    </source>
</evidence>
<keyword evidence="8" id="KW-0961">Cell wall biogenesis/degradation</keyword>
<protein>
    <recommendedName>
        <fullName evidence="9">D-alanyl-D-alanine dipeptidase</fullName>
        <shortName evidence="9">D-Ala-D-Ala dipeptidase</shortName>
        <ecNumber evidence="9">3.4.13.22</ecNumber>
    </recommendedName>
</protein>
<dbReference type="PANTHER" id="PTHR43126:SF2">
    <property type="entry name" value="D-ALANYL-D-ALANINE DIPEPTIDASE"/>
    <property type="match status" value="1"/>
</dbReference>
<comment type="function">
    <text evidence="9">Catalyzes hydrolysis of the D-alanyl-D-alanine dipeptide.</text>
</comment>
<evidence type="ECO:0000256" key="7">
    <source>
        <dbReference type="ARBA" id="ARBA00023049"/>
    </source>
</evidence>
<evidence type="ECO:0000256" key="1">
    <source>
        <dbReference type="ARBA" id="ARBA00001362"/>
    </source>
</evidence>
<comment type="similarity">
    <text evidence="9">Belongs to the peptidase M15D family.</text>
</comment>
<feature type="binding site" evidence="9">
    <location>
        <position position="127"/>
    </location>
    <ligand>
        <name>Zn(2+)</name>
        <dbReference type="ChEBI" id="CHEBI:29105"/>
        <note>catalytic</note>
    </ligand>
</feature>
<dbReference type="HAMAP" id="MF_01924">
    <property type="entry name" value="A_A_dipeptidase"/>
    <property type="match status" value="1"/>
</dbReference>
<keyword evidence="4 9" id="KW-0378">Hydrolase</keyword>
<keyword evidence="3 9" id="KW-0479">Metal-binding</keyword>
<dbReference type="InterPro" id="IPR009045">
    <property type="entry name" value="Zn_M74/Hedgehog-like"/>
</dbReference>
<evidence type="ECO:0000313" key="11">
    <source>
        <dbReference type="Proteomes" id="UP001180737"/>
    </source>
</evidence>
<dbReference type="Gene3D" id="3.30.1380.10">
    <property type="match status" value="1"/>
</dbReference>
<organism evidence="10 11">
    <name type="scientific">Streptomyces gottesmaniae</name>
    <dbReference type="NCBI Taxonomy" id="3075518"/>
    <lineage>
        <taxon>Bacteria</taxon>
        <taxon>Bacillati</taxon>
        <taxon>Actinomycetota</taxon>
        <taxon>Actinomycetes</taxon>
        <taxon>Kitasatosporales</taxon>
        <taxon>Streptomycetaceae</taxon>
        <taxon>Streptomyces</taxon>
    </lineage>
</organism>
<gene>
    <name evidence="10" type="ORF">RM704_06200</name>
</gene>
<keyword evidence="7 9" id="KW-0482">Metalloprotease</keyword>
<comment type="caution">
    <text evidence="10">The sequence shown here is derived from an EMBL/GenBank/DDBJ whole genome shotgun (WGS) entry which is preliminary data.</text>
</comment>
<keyword evidence="6 9" id="KW-0224">Dipeptidase</keyword>
<evidence type="ECO:0000256" key="4">
    <source>
        <dbReference type="ARBA" id="ARBA00022801"/>
    </source>
</evidence>
<evidence type="ECO:0000256" key="3">
    <source>
        <dbReference type="ARBA" id="ARBA00022723"/>
    </source>
</evidence>
<keyword evidence="11" id="KW-1185">Reference proteome</keyword>
<evidence type="ECO:0000256" key="8">
    <source>
        <dbReference type="ARBA" id="ARBA00023316"/>
    </source>
</evidence>